<dbReference type="SMART" id="SM01092">
    <property type="entry name" value="CO_deh_flav_C"/>
    <property type="match status" value="1"/>
</dbReference>
<dbReference type="InterPro" id="IPR016167">
    <property type="entry name" value="FAD-bd_PCMH_sub1"/>
</dbReference>
<sequence>MRSLADVEVLTAETVEEALHLLGERAGSVRVLAGGTDLVVQMKHGVVEKTDLLNIYGLDELRYIRLDNAVVKIGALTDFSSIVKSPIIQRAAPVLAEACSTIGSTQILNKATIAGNIINASPAADSLPALYVLEANLRLRSRSSSRTVAVREFYKGYKKLDLRPDELLVEVFFDQLTNSHYGKFFKHGLRQGDAIAVVNGAVLIEWDETSGTVSDARVALGAVAPTVVRAEKTEEILKGGRLDKETVIRAAEAVQQSIKPIDDVRGSAAYRRELATNYVYMTLRSLAELVGR</sequence>
<dbReference type="InterPro" id="IPR036318">
    <property type="entry name" value="FAD-bd_PCMH-like_sf"/>
</dbReference>
<dbReference type="Pfam" id="PF00941">
    <property type="entry name" value="FAD_binding_5"/>
    <property type="match status" value="1"/>
</dbReference>
<dbReference type="SUPFAM" id="SSF56176">
    <property type="entry name" value="FAD-binding/transporter-associated domain-like"/>
    <property type="match status" value="1"/>
</dbReference>
<comment type="caution">
    <text evidence="2">The sequence shown here is derived from an EMBL/GenBank/DDBJ whole genome shotgun (WGS) entry which is preliminary data.</text>
</comment>
<evidence type="ECO:0000259" key="1">
    <source>
        <dbReference type="PROSITE" id="PS51387"/>
    </source>
</evidence>
<reference evidence="2" key="1">
    <citation type="journal article" date="2020" name="mSystems">
        <title>Genome- and Community-Level Interaction Insights into Carbon Utilization and Element Cycling Functions of Hydrothermarchaeota in Hydrothermal Sediment.</title>
        <authorList>
            <person name="Zhou Z."/>
            <person name="Liu Y."/>
            <person name="Xu W."/>
            <person name="Pan J."/>
            <person name="Luo Z.H."/>
            <person name="Li M."/>
        </authorList>
    </citation>
    <scope>NUCLEOTIDE SEQUENCE [LARGE SCALE GENOMIC DNA]</scope>
    <source>
        <strain evidence="2">SpSt-1074</strain>
    </source>
</reference>
<dbReference type="InterPro" id="IPR016169">
    <property type="entry name" value="FAD-bd_PCMH_sub2"/>
</dbReference>
<dbReference type="PROSITE" id="PS51387">
    <property type="entry name" value="FAD_PCMH"/>
    <property type="match status" value="1"/>
</dbReference>
<dbReference type="Gene3D" id="3.30.465.10">
    <property type="match status" value="1"/>
</dbReference>
<dbReference type="PANTHER" id="PTHR42659:SF9">
    <property type="entry name" value="XANTHINE DEHYDROGENASE FAD-BINDING SUBUNIT XDHB-RELATED"/>
    <property type="match status" value="1"/>
</dbReference>
<proteinExistence type="predicted"/>
<dbReference type="InterPro" id="IPR051312">
    <property type="entry name" value="Diverse_Substr_Oxidored"/>
</dbReference>
<dbReference type="Gene3D" id="3.30.43.10">
    <property type="entry name" value="Uridine Diphospho-n-acetylenolpyruvylglucosamine Reductase, domain 2"/>
    <property type="match status" value="1"/>
</dbReference>
<feature type="domain" description="FAD-binding PCMH-type" evidence="1">
    <location>
        <begin position="1"/>
        <end position="178"/>
    </location>
</feature>
<dbReference type="AlphaFoldDB" id="A0A7J3VSL9"/>
<dbReference type="SUPFAM" id="SSF55447">
    <property type="entry name" value="CO dehydrogenase flavoprotein C-terminal domain-like"/>
    <property type="match status" value="1"/>
</dbReference>
<dbReference type="GO" id="GO:0071949">
    <property type="term" value="F:FAD binding"/>
    <property type="evidence" value="ECO:0007669"/>
    <property type="project" value="InterPro"/>
</dbReference>
<gene>
    <name evidence="2" type="ORF">ENM31_01910</name>
</gene>
<dbReference type="Gene3D" id="3.30.390.50">
    <property type="entry name" value="CO dehydrogenase flavoprotein, C-terminal domain"/>
    <property type="match status" value="1"/>
</dbReference>
<dbReference type="PANTHER" id="PTHR42659">
    <property type="entry name" value="XANTHINE DEHYDROGENASE SUBUNIT C-RELATED"/>
    <property type="match status" value="1"/>
</dbReference>
<name>A0A7J3VSL9_CALS0</name>
<dbReference type="InterPro" id="IPR036683">
    <property type="entry name" value="CO_DH_flav_C_dom_sf"/>
</dbReference>
<protein>
    <submittedName>
        <fullName evidence="2">Xanthine dehydrogenase family protein subunit M</fullName>
    </submittedName>
</protein>
<dbReference type="GO" id="GO:0016491">
    <property type="term" value="F:oxidoreductase activity"/>
    <property type="evidence" value="ECO:0007669"/>
    <property type="project" value="InterPro"/>
</dbReference>
<accession>A0A7J3VSL9</accession>
<organism evidence="2">
    <name type="scientific">Caldiarchaeum subterraneum</name>
    <dbReference type="NCBI Taxonomy" id="311458"/>
    <lineage>
        <taxon>Archaea</taxon>
        <taxon>Nitrososphaerota</taxon>
        <taxon>Candidatus Caldarchaeales</taxon>
        <taxon>Candidatus Caldarchaeaceae</taxon>
        <taxon>Candidatus Caldarchaeum</taxon>
    </lineage>
</organism>
<dbReference type="InterPro" id="IPR005107">
    <property type="entry name" value="CO_DH_flav_C"/>
</dbReference>
<evidence type="ECO:0000313" key="2">
    <source>
        <dbReference type="EMBL" id="HHM44040.1"/>
    </source>
</evidence>
<dbReference type="EMBL" id="DRXH01000065">
    <property type="protein sequence ID" value="HHM44040.1"/>
    <property type="molecule type" value="Genomic_DNA"/>
</dbReference>
<dbReference type="Pfam" id="PF03450">
    <property type="entry name" value="CO_deh_flav_C"/>
    <property type="match status" value="1"/>
</dbReference>
<dbReference type="InterPro" id="IPR016166">
    <property type="entry name" value="FAD-bd_PCMH"/>
</dbReference>
<dbReference type="InterPro" id="IPR002346">
    <property type="entry name" value="Mopterin_DH_FAD-bd"/>
</dbReference>